<name>A0A484RSL9_9ZZZZ</name>
<dbReference type="EMBL" id="CAADIH010000043">
    <property type="protein sequence ID" value="VFR52470.1"/>
    <property type="molecule type" value="Genomic_DNA"/>
</dbReference>
<feature type="region of interest" description="Disordered" evidence="1">
    <location>
        <begin position="1"/>
        <end position="40"/>
    </location>
</feature>
<organism evidence="4">
    <name type="scientific">plant metagenome</name>
    <dbReference type="NCBI Taxonomy" id="1297885"/>
    <lineage>
        <taxon>unclassified sequences</taxon>
        <taxon>metagenomes</taxon>
        <taxon>organismal metagenomes</taxon>
    </lineage>
</organism>
<protein>
    <submittedName>
        <fullName evidence="4">Uncharacterized protein</fullName>
    </submittedName>
</protein>
<dbReference type="EMBL" id="CAADIA010000006">
    <property type="protein sequence ID" value="VFR32737.1"/>
    <property type="molecule type" value="Genomic_DNA"/>
</dbReference>
<evidence type="ECO:0000256" key="1">
    <source>
        <dbReference type="SAM" id="MobiDB-lite"/>
    </source>
</evidence>
<evidence type="ECO:0000313" key="4">
    <source>
        <dbReference type="EMBL" id="VFR52470.1"/>
    </source>
</evidence>
<reference evidence="4" key="1">
    <citation type="submission" date="2019-03" db="EMBL/GenBank/DDBJ databases">
        <authorList>
            <person name="Danneels B."/>
        </authorList>
    </citation>
    <scope>NUCLEOTIDE SEQUENCE</scope>
</reference>
<evidence type="ECO:0000313" key="2">
    <source>
        <dbReference type="EMBL" id="VFR32737.1"/>
    </source>
</evidence>
<dbReference type="EMBL" id="CAADIE010000033">
    <property type="protein sequence ID" value="VFR47848.1"/>
    <property type="molecule type" value="Genomic_DNA"/>
</dbReference>
<dbReference type="EMBL" id="CAADIF010000005">
    <property type="protein sequence ID" value="VFR61442.1"/>
    <property type="molecule type" value="Genomic_DNA"/>
</dbReference>
<feature type="compositionally biased region" description="Polar residues" evidence="1">
    <location>
        <begin position="10"/>
        <end position="27"/>
    </location>
</feature>
<gene>
    <name evidence="2" type="ORF">ANK1_4225</name>
    <name evidence="5" type="ORF">ANK2_4226</name>
    <name evidence="3" type="ORF">BER1_4452</name>
    <name evidence="4" type="ORF">BER2_4426</name>
</gene>
<evidence type="ECO:0000313" key="5">
    <source>
        <dbReference type="EMBL" id="VFR61442.1"/>
    </source>
</evidence>
<proteinExistence type="predicted"/>
<accession>A0A484RSL9</accession>
<dbReference type="AlphaFoldDB" id="A0A484RSL9"/>
<sequence length="52" mass="5957">MRGARGPTVDRTSCRPNQPCASGIQNRRSQRMERRSGSDGCRYRCRHCRADC</sequence>
<evidence type="ECO:0000313" key="3">
    <source>
        <dbReference type="EMBL" id="VFR47848.1"/>
    </source>
</evidence>